<comment type="caution">
    <text evidence="2">The sequence shown here is derived from an EMBL/GenBank/DDBJ whole genome shotgun (WGS) entry which is preliminary data.</text>
</comment>
<dbReference type="PANTHER" id="PTHR35826:SF1">
    <property type="entry name" value="PROTEIN ATP6V1FNB-LIKE"/>
    <property type="match status" value="1"/>
</dbReference>
<dbReference type="EMBL" id="JTDY01000654">
    <property type="protein sequence ID" value="KOB76318.1"/>
    <property type="molecule type" value="Genomic_DNA"/>
</dbReference>
<feature type="non-terminal residue" evidence="2">
    <location>
        <position position="1"/>
    </location>
</feature>
<evidence type="ECO:0000313" key="3">
    <source>
        <dbReference type="Proteomes" id="UP000037510"/>
    </source>
</evidence>
<accession>A0A0L7LL84</accession>
<evidence type="ECO:0000259" key="1">
    <source>
        <dbReference type="Pfam" id="PF22589"/>
    </source>
</evidence>
<proteinExistence type="predicted"/>
<feature type="domain" description="Sperm microtubule inner protein 1 C-terminal" evidence="1">
    <location>
        <begin position="5"/>
        <end position="102"/>
    </location>
</feature>
<organism evidence="2 3">
    <name type="scientific">Operophtera brumata</name>
    <name type="common">Winter moth</name>
    <name type="synonym">Phalaena brumata</name>
    <dbReference type="NCBI Taxonomy" id="104452"/>
    <lineage>
        <taxon>Eukaryota</taxon>
        <taxon>Metazoa</taxon>
        <taxon>Ecdysozoa</taxon>
        <taxon>Arthropoda</taxon>
        <taxon>Hexapoda</taxon>
        <taxon>Insecta</taxon>
        <taxon>Pterygota</taxon>
        <taxon>Neoptera</taxon>
        <taxon>Endopterygota</taxon>
        <taxon>Lepidoptera</taxon>
        <taxon>Glossata</taxon>
        <taxon>Ditrysia</taxon>
        <taxon>Geometroidea</taxon>
        <taxon>Geometridae</taxon>
        <taxon>Larentiinae</taxon>
        <taxon>Operophtera</taxon>
    </lineage>
</organism>
<evidence type="ECO:0000313" key="2">
    <source>
        <dbReference type="EMBL" id="KOB76318.1"/>
    </source>
</evidence>
<dbReference type="InterPro" id="IPR054323">
    <property type="entry name" value="SPMIP1_C"/>
</dbReference>
<dbReference type="Proteomes" id="UP000037510">
    <property type="component" value="Unassembled WGS sequence"/>
</dbReference>
<keyword evidence="3" id="KW-1185">Reference proteome</keyword>
<reference evidence="2 3" key="1">
    <citation type="journal article" date="2015" name="Genome Biol. Evol.">
        <title>The genome of winter moth (Operophtera brumata) provides a genomic perspective on sexual dimorphism and phenology.</title>
        <authorList>
            <person name="Derks M.F."/>
            <person name="Smit S."/>
            <person name="Salis L."/>
            <person name="Schijlen E."/>
            <person name="Bossers A."/>
            <person name="Mateman C."/>
            <person name="Pijl A.S."/>
            <person name="de Ridder D."/>
            <person name="Groenen M.A."/>
            <person name="Visser M.E."/>
            <person name="Megens H.J."/>
        </authorList>
    </citation>
    <scope>NUCLEOTIDE SEQUENCE [LARGE SCALE GENOMIC DNA]</scope>
    <source>
        <strain evidence="2">WM2013NL</strain>
        <tissue evidence="2">Head and thorax</tissue>
    </source>
</reference>
<gene>
    <name evidence="2" type="ORF">OBRU01_05998</name>
</gene>
<sequence length="124" mass="14100">LIDEPLPKPVVVPPHDVIPAEDDRMMMPVEPEVLDLLYKSTEKGAELNDYISSPRYVFRVSSSWDYGWQQKKSKIRARDVNFGRCALVKDTFYRKNNLAPDPIHYGSPAGAESGICSEYACFFN</sequence>
<dbReference type="PANTHER" id="PTHR35826">
    <property type="entry name" value="PROTEIN ATP6V1FNB-LIKE"/>
    <property type="match status" value="1"/>
</dbReference>
<protein>
    <recommendedName>
        <fullName evidence="1">Sperm microtubule inner protein 1 C-terminal domain-containing protein</fullName>
    </recommendedName>
</protein>
<dbReference type="Pfam" id="PF22589">
    <property type="entry name" value="SPMIP1"/>
    <property type="match status" value="1"/>
</dbReference>
<dbReference type="AlphaFoldDB" id="A0A0L7LL84"/>
<name>A0A0L7LL84_OPEBR</name>